<feature type="region of interest" description="Disordered" evidence="2">
    <location>
        <begin position="426"/>
        <end position="456"/>
    </location>
</feature>
<evidence type="ECO:0000313" key="4">
    <source>
        <dbReference type="Proteomes" id="UP000011016"/>
    </source>
</evidence>
<accession>I7JWT7</accession>
<protein>
    <submittedName>
        <fullName evidence="3">Uncharacterized protein</fullName>
    </submittedName>
</protein>
<gene>
    <name evidence="3" type="ORF">BN46_1380</name>
</gene>
<feature type="compositionally biased region" description="Basic and acidic residues" evidence="2">
    <location>
        <begin position="445"/>
        <end position="456"/>
    </location>
</feature>
<dbReference type="AlphaFoldDB" id="I7JWT7"/>
<organism evidence="3 4">
    <name type="scientific">Corynebacterium otitidis ATCC 51513</name>
    <dbReference type="NCBI Taxonomy" id="883169"/>
    <lineage>
        <taxon>Bacteria</taxon>
        <taxon>Bacillati</taxon>
        <taxon>Actinomycetota</taxon>
        <taxon>Actinomycetes</taxon>
        <taxon>Mycobacteriales</taxon>
        <taxon>Corynebacteriaceae</taxon>
        <taxon>Corynebacterium</taxon>
    </lineage>
</organism>
<dbReference type="Proteomes" id="UP000011016">
    <property type="component" value="Unassembled WGS sequence"/>
</dbReference>
<comment type="caution">
    <text evidence="3">The sequence shown here is derived from an EMBL/GenBank/DDBJ whole genome shotgun (WGS) entry which is preliminary data.</text>
</comment>
<sequence>MSIPSIRPADQPYQRRAARNVRRASSTPEMICSRTPVCSSTSSRISAEFFAERIAEVANGRNSPHSVSSDRPLASLTARQSFLIPFWLMRPCLSWSSTSRSDVFQSFIGVGRPPGSASTATKWTVLLPTSTTPSRTRISLDGLPFRGVNPPRPHTVFLGFPAGTRAARAVEAGRETHPDVEREWFEFTDPADEDHLFSVDLTWLESHWQCQFGTPACPGIDAAQPDAGCCVHGAFMADEADREQLADSVRRMPKKFWQNRPAETDEFLAGRGPELEPWLEWDELDGDDGEPEPALKTRVVGGACIFANRAGWGTGAGCALHQWCLEEGLDITVEKPEVCWQLPLRRTEEWEDLAGREVLRTTIGEYDRRSWGDGGEDFDWYCTADPACHVGEEPVWRSQENELRALMGEDAFELLAGRLEGRERRRRQAIAGGADPEELVPGHPATREALRRRQAG</sequence>
<name>I7JWT7_9CORY</name>
<evidence type="ECO:0000256" key="2">
    <source>
        <dbReference type="SAM" id="MobiDB-lite"/>
    </source>
</evidence>
<dbReference type="EMBL" id="CAJZ01000202">
    <property type="protein sequence ID" value="CCI84096.1"/>
    <property type="molecule type" value="Genomic_DNA"/>
</dbReference>
<dbReference type="Pfam" id="PF11307">
    <property type="entry name" value="DUF3109"/>
    <property type="match status" value="1"/>
</dbReference>
<evidence type="ECO:0000313" key="3">
    <source>
        <dbReference type="EMBL" id="CCI84096.1"/>
    </source>
</evidence>
<comment type="similarity">
    <text evidence="1">Belongs to the Rv0495c family.</text>
</comment>
<evidence type="ECO:0000256" key="1">
    <source>
        <dbReference type="ARBA" id="ARBA00093770"/>
    </source>
</evidence>
<proteinExistence type="inferred from homology"/>
<feature type="region of interest" description="Disordered" evidence="2">
    <location>
        <begin position="1"/>
        <end position="27"/>
    </location>
</feature>
<dbReference type="InterPro" id="IPR021458">
    <property type="entry name" value="Rv0495c"/>
</dbReference>
<reference evidence="3 4" key="1">
    <citation type="journal article" date="2012" name="J. Bacteriol.">
        <title>Draft Genome Sequence of Turicella otitidis ATCC 51513, Isolated from Middle Ear Fluid from a Child with Otitis Media.</title>
        <authorList>
            <person name="Brinkrolf K."/>
            <person name="Schneider J."/>
            <person name="Knecht M."/>
            <person name="Ruckert C."/>
            <person name="Tauch A."/>
        </authorList>
    </citation>
    <scope>NUCLEOTIDE SEQUENCE [LARGE SCALE GENOMIC DNA]</scope>
    <source>
        <strain evidence="3 4">ATCC 51513</strain>
    </source>
</reference>